<proteinExistence type="predicted"/>
<dbReference type="Proteomes" id="UP001469553">
    <property type="component" value="Unassembled WGS sequence"/>
</dbReference>
<dbReference type="EMBL" id="JAHRIP010073196">
    <property type="protein sequence ID" value="MEQ2309444.1"/>
    <property type="molecule type" value="Genomic_DNA"/>
</dbReference>
<comment type="caution">
    <text evidence="1">The sequence shown here is derived from an EMBL/GenBank/DDBJ whole genome shotgun (WGS) entry which is preliminary data.</text>
</comment>
<name>A0ABV0ZT93_9TELE</name>
<gene>
    <name evidence="1" type="ORF">AMECASPLE_038737</name>
</gene>
<keyword evidence="2" id="KW-1185">Reference proteome</keyword>
<evidence type="ECO:0000313" key="1">
    <source>
        <dbReference type="EMBL" id="MEQ2309444.1"/>
    </source>
</evidence>
<evidence type="ECO:0000313" key="2">
    <source>
        <dbReference type="Proteomes" id="UP001469553"/>
    </source>
</evidence>
<accession>A0ABV0ZT93</accession>
<sequence>MTQTLKYMGGGYANVFSYHLQCDLSNLKWITDAVFSSTFSTFERQVKTGMQKCSMCHVIYQTTLNINSLQRPKNHHGAKGTLKEKQIKNCPVHTLCARQIV</sequence>
<organism evidence="1 2">
    <name type="scientific">Ameca splendens</name>
    <dbReference type="NCBI Taxonomy" id="208324"/>
    <lineage>
        <taxon>Eukaryota</taxon>
        <taxon>Metazoa</taxon>
        <taxon>Chordata</taxon>
        <taxon>Craniata</taxon>
        <taxon>Vertebrata</taxon>
        <taxon>Euteleostomi</taxon>
        <taxon>Actinopterygii</taxon>
        <taxon>Neopterygii</taxon>
        <taxon>Teleostei</taxon>
        <taxon>Neoteleostei</taxon>
        <taxon>Acanthomorphata</taxon>
        <taxon>Ovalentaria</taxon>
        <taxon>Atherinomorphae</taxon>
        <taxon>Cyprinodontiformes</taxon>
        <taxon>Goodeidae</taxon>
        <taxon>Ameca</taxon>
    </lineage>
</organism>
<reference evidence="1 2" key="1">
    <citation type="submission" date="2021-06" db="EMBL/GenBank/DDBJ databases">
        <authorList>
            <person name="Palmer J.M."/>
        </authorList>
    </citation>
    <scope>NUCLEOTIDE SEQUENCE [LARGE SCALE GENOMIC DNA]</scope>
    <source>
        <strain evidence="1 2">AS_MEX2019</strain>
        <tissue evidence="1">Muscle</tissue>
    </source>
</reference>
<protein>
    <submittedName>
        <fullName evidence="1">Uncharacterized protein</fullName>
    </submittedName>
</protein>